<proteinExistence type="inferred from homology"/>
<dbReference type="InterPro" id="IPR043131">
    <property type="entry name" value="BCAT-like_N"/>
</dbReference>
<evidence type="ECO:0000256" key="3">
    <source>
        <dbReference type="ARBA" id="ARBA00004931"/>
    </source>
</evidence>
<dbReference type="STRING" id="1640674.SAMN05216323_102445"/>
<comment type="catalytic activity">
    <reaction evidence="9">
        <text>L-isoleucine + 2-oxoglutarate = (S)-3-methyl-2-oxopentanoate + L-glutamate</text>
        <dbReference type="Rhea" id="RHEA:24801"/>
        <dbReference type="ChEBI" id="CHEBI:16810"/>
        <dbReference type="ChEBI" id="CHEBI:29985"/>
        <dbReference type="ChEBI" id="CHEBI:35146"/>
        <dbReference type="ChEBI" id="CHEBI:58045"/>
        <dbReference type="EC" id="2.6.1.42"/>
    </reaction>
</comment>
<dbReference type="Gene3D" id="3.30.470.10">
    <property type="match status" value="1"/>
</dbReference>
<comment type="cofactor">
    <cofactor evidence="1 12">
        <name>pyridoxal 5'-phosphate</name>
        <dbReference type="ChEBI" id="CHEBI:597326"/>
    </cofactor>
</comment>
<comment type="catalytic activity">
    <reaction evidence="8">
        <text>L-valine + 2-oxoglutarate = 3-methyl-2-oxobutanoate + L-glutamate</text>
        <dbReference type="Rhea" id="RHEA:24813"/>
        <dbReference type="ChEBI" id="CHEBI:11851"/>
        <dbReference type="ChEBI" id="CHEBI:16810"/>
        <dbReference type="ChEBI" id="CHEBI:29985"/>
        <dbReference type="ChEBI" id="CHEBI:57762"/>
        <dbReference type="EC" id="2.6.1.42"/>
    </reaction>
</comment>
<evidence type="ECO:0000256" key="12">
    <source>
        <dbReference type="RuleBase" id="RU004516"/>
    </source>
</evidence>
<dbReference type="EC" id="2.6.1.42" evidence="6"/>
<keyword evidence="13" id="KW-0032">Aminotransferase</keyword>
<evidence type="ECO:0000256" key="8">
    <source>
        <dbReference type="ARBA" id="ARBA00048212"/>
    </source>
</evidence>
<sequence length="289" mass="32700">MENPSTYKSWCCLNGEFFDPEKPLLTLQNRGFCYGDTLFETLHAFGTEPRHFQLHYRRLMAGMEVLGMLVPPAFAQEQLYGLTVKLLNKVRIFTSARVRLTVFRNDGGLYTPASDEVSFTIEASPLEQQKYLLNEKGIFIDLYPEMVKPQNILSSFKTGNALLFVMAARYKKSNGLGDCIILNSEGKLVEATSSNLFLIKGKNLYTPRLSDGCIAGVMRQKVIELAPKIGLTVNENCSLTEANLLASDEIFLTNAVSGIRWVMGYRDRRYFCSHTKKLNVMLNKETFEI</sequence>
<dbReference type="InterPro" id="IPR043132">
    <property type="entry name" value="BCAT-like_C"/>
</dbReference>
<dbReference type="PROSITE" id="PS00770">
    <property type="entry name" value="AA_TRANSFER_CLASS_4"/>
    <property type="match status" value="1"/>
</dbReference>
<dbReference type="Pfam" id="PF01063">
    <property type="entry name" value="Aminotran_4"/>
    <property type="match status" value="1"/>
</dbReference>
<evidence type="ECO:0000313" key="14">
    <source>
        <dbReference type="Proteomes" id="UP000199452"/>
    </source>
</evidence>
<gene>
    <name evidence="13" type="ORF">SAMN05216323_102445</name>
</gene>
<keyword evidence="13" id="KW-0808">Transferase</keyword>
<evidence type="ECO:0000256" key="11">
    <source>
        <dbReference type="RuleBase" id="RU004106"/>
    </source>
</evidence>
<dbReference type="InterPro" id="IPR036038">
    <property type="entry name" value="Aminotransferase-like"/>
</dbReference>
<comment type="pathway">
    <text evidence="4">Amino-acid biosynthesis; L-leucine biosynthesis; L-leucine from 3-methyl-2-oxobutanoate: step 4/4.</text>
</comment>
<keyword evidence="7 12" id="KW-0663">Pyridoxal phosphate</keyword>
<dbReference type="PANTHER" id="PTHR42743:SF11">
    <property type="entry name" value="AMINODEOXYCHORISMATE LYASE"/>
    <property type="match status" value="1"/>
</dbReference>
<evidence type="ECO:0000256" key="10">
    <source>
        <dbReference type="ARBA" id="ARBA00049229"/>
    </source>
</evidence>
<dbReference type="InterPro" id="IPR018300">
    <property type="entry name" value="Aminotrans_IV_CS"/>
</dbReference>
<dbReference type="SUPFAM" id="SSF56752">
    <property type="entry name" value="D-aminoacid aminotransferase-like PLP-dependent enzymes"/>
    <property type="match status" value="1"/>
</dbReference>
<comment type="pathway">
    <text evidence="3">Amino-acid biosynthesis; L-valine biosynthesis; L-valine from pyruvate: step 4/4.</text>
</comment>
<comment type="pathway">
    <text evidence="2">Amino-acid biosynthesis; L-isoleucine biosynthesis; L-isoleucine from 2-oxobutanoate: step 4/4.</text>
</comment>
<dbReference type="CDD" id="cd00449">
    <property type="entry name" value="PLPDE_IV"/>
    <property type="match status" value="1"/>
</dbReference>
<evidence type="ECO:0000256" key="5">
    <source>
        <dbReference type="ARBA" id="ARBA00009320"/>
    </source>
</evidence>
<protein>
    <recommendedName>
        <fullName evidence="6">branched-chain-amino-acid transaminase</fullName>
        <ecNumber evidence="6">2.6.1.42</ecNumber>
    </recommendedName>
</protein>
<dbReference type="GO" id="GO:0046394">
    <property type="term" value="P:carboxylic acid biosynthetic process"/>
    <property type="evidence" value="ECO:0007669"/>
    <property type="project" value="UniProtKB-ARBA"/>
</dbReference>
<evidence type="ECO:0000256" key="9">
    <source>
        <dbReference type="ARBA" id="ARBA00048798"/>
    </source>
</evidence>
<keyword evidence="14" id="KW-1185">Reference proteome</keyword>
<evidence type="ECO:0000256" key="6">
    <source>
        <dbReference type="ARBA" id="ARBA00013053"/>
    </source>
</evidence>
<name>A0A1G6KE20_9BACT</name>
<dbReference type="PANTHER" id="PTHR42743">
    <property type="entry name" value="AMINO-ACID AMINOTRANSFERASE"/>
    <property type="match status" value="1"/>
</dbReference>
<dbReference type="GO" id="GO:0004084">
    <property type="term" value="F:branched-chain-amino-acid transaminase activity"/>
    <property type="evidence" value="ECO:0007669"/>
    <property type="project" value="UniProtKB-EC"/>
</dbReference>
<organism evidence="13 14">
    <name type="scientific">Williamwhitmania taraxaci</name>
    <dbReference type="NCBI Taxonomy" id="1640674"/>
    <lineage>
        <taxon>Bacteria</taxon>
        <taxon>Pseudomonadati</taxon>
        <taxon>Bacteroidota</taxon>
        <taxon>Bacteroidia</taxon>
        <taxon>Bacteroidales</taxon>
        <taxon>Williamwhitmaniaceae</taxon>
        <taxon>Williamwhitmania</taxon>
    </lineage>
</organism>
<dbReference type="RefSeq" id="WP_092437747.1">
    <property type="nucleotide sequence ID" value="NZ_FMYP01000024.1"/>
</dbReference>
<evidence type="ECO:0000256" key="7">
    <source>
        <dbReference type="ARBA" id="ARBA00022898"/>
    </source>
</evidence>
<dbReference type="Gene3D" id="3.20.10.10">
    <property type="entry name" value="D-amino Acid Aminotransferase, subunit A, domain 2"/>
    <property type="match status" value="1"/>
</dbReference>
<evidence type="ECO:0000256" key="2">
    <source>
        <dbReference type="ARBA" id="ARBA00004824"/>
    </source>
</evidence>
<accession>A0A1G6KE20</accession>
<reference evidence="13 14" key="1">
    <citation type="submission" date="2016-09" db="EMBL/GenBank/DDBJ databases">
        <authorList>
            <person name="Capua I."/>
            <person name="De Benedictis P."/>
            <person name="Joannis T."/>
            <person name="Lombin L.H."/>
            <person name="Cattoli G."/>
        </authorList>
    </citation>
    <scope>NUCLEOTIDE SEQUENCE [LARGE SCALE GENOMIC DNA]</scope>
    <source>
        <strain evidence="13 14">A7P-90m</strain>
    </source>
</reference>
<evidence type="ECO:0000256" key="1">
    <source>
        <dbReference type="ARBA" id="ARBA00001933"/>
    </source>
</evidence>
<dbReference type="OrthoDB" id="9805628at2"/>
<dbReference type="Proteomes" id="UP000199452">
    <property type="component" value="Unassembled WGS sequence"/>
</dbReference>
<comment type="similarity">
    <text evidence="5 11">Belongs to the class-IV pyridoxal-phosphate-dependent aminotransferase family.</text>
</comment>
<evidence type="ECO:0000256" key="4">
    <source>
        <dbReference type="ARBA" id="ARBA00005072"/>
    </source>
</evidence>
<evidence type="ECO:0000313" key="13">
    <source>
        <dbReference type="EMBL" id="SDC29177.1"/>
    </source>
</evidence>
<dbReference type="InterPro" id="IPR050571">
    <property type="entry name" value="Class-IV_PLP-Dep_Aminotrnsfr"/>
</dbReference>
<dbReference type="EMBL" id="FMYP01000024">
    <property type="protein sequence ID" value="SDC29177.1"/>
    <property type="molecule type" value="Genomic_DNA"/>
</dbReference>
<dbReference type="AlphaFoldDB" id="A0A1G6KE20"/>
<comment type="catalytic activity">
    <reaction evidence="10">
        <text>L-leucine + 2-oxoglutarate = 4-methyl-2-oxopentanoate + L-glutamate</text>
        <dbReference type="Rhea" id="RHEA:18321"/>
        <dbReference type="ChEBI" id="CHEBI:16810"/>
        <dbReference type="ChEBI" id="CHEBI:17865"/>
        <dbReference type="ChEBI" id="CHEBI:29985"/>
        <dbReference type="ChEBI" id="CHEBI:57427"/>
        <dbReference type="EC" id="2.6.1.42"/>
    </reaction>
</comment>
<dbReference type="InterPro" id="IPR001544">
    <property type="entry name" value="Aminotrans_IV"/>
</dbReference>